<evidence type="ECO:0000313" key="4">
    <source>
        <dbReference type="Proteomes" id="UP000275436"/>
    </source>
</evidence>
<proteinExistence type="predicted"/>
<dbReference type="InterPro" id="IPR025296">
    <property type="entry name" value="DUF4158"/>
</dbReference>
<evidence type="ECO:0000256" key="1">
    <source>
        <dbReference type="SAM" id="MobiDB-lite"/>
    </source>
</evidence>
<dbReference type="Proteomes" id="UP000275436">
    <property type="component" value="Unassembled WGS sequence"/>
</dbReference>
<dbReference type="AlphaFoldDB" id="A0A3M9X5D2"/>
<dbReference type="RefSeq" id="WP_123169423.1">
    <property type="nucleotide sequence ID" value="NZ_QKOD01000009.1"/>
</dbReference>
<evidence type="ECO:0000313" key="3">
    <source>
        <dbReference type="EMBL" id="RNJ42730.1"/>
    </source>
</evidence>
<evidence type="ECO:0000259" key="2">
    <source>
        <dbReference type="Pfam" id="PF13700"/>
    </source>
</evidence>
<feature type="domain" description="DUF4158" evidence="2">
    <location>
        <begin position="6"/>
        <end position="129"/>
    </location>
</feature>
<feature type="compositionally biased region" description="Basic and acidic residues" evidence="1">
    <location>
        <begin position="316"/>
        <end position="328"/>
    </location>
</feature>
<sequence length="328" mass="36804">MECELRRRPLNKLGFAVQLCTMRQTGRLLWDNEQPPATVIKYLAGQLGIDARLYALYAHRVQTRFDHSRSLMANLGLRTASRDDRRAALVAAIDAAANGDHRLPIATAVIAEFRKRNALLPSLHSIEKIGLGGRAITRRRAEKELVEGIPPERLTLLDRLLEVDPAIAQTRFHWLRSAPDAPSASNLVGLTERIAFLRKLELDPKFQMRISSGRWDQMIREGNATPAWLANDFNASRRHALIVAQIIKLGQKLTDDRRLFDRLLELGAVRELTGRTTFRITGSRTMTEASPSAKGSGRRGERRSDCQSARNGDPGSVRKRDPLIDLGR</sequence>
<feature type="compositionally biased region" description="Polar residues" evidence="1">
    <location>
        <begin position="281"/>
        <end position="290"/>
    </location>
</feature>
<dbReference type="EMBL" id="QKOD01000009">
    <property type="protein sequence ID" value="RNJ42730.1"/>
    <property type="molecule type" value="Genomic_DNA"/>
</dbReference>
<comment type="caution">
    <text evidence="3">The sequence shown here is derived from an EMBL/GenBank/DDBJ whole genome shotgun (WGS) entry which is preliminary data.</text>
</comment>
<accession>A0A3M9X5D2</accession>
<dbReference type="Pfam" id="PF07183">
    <property type="entry name" value="DUF1403"/>
    <property type="match status" value="1"/>
</dbReference>
<gene>
    <name evidence="3" type="ORF">DNR46_26815</name>
</gene>
<name>A0A3M9X5D2_9HYPH</name>
<organism evidence="3 4">
    <name type="scientific">Mesorhizobium japonicum</name>
    <dbReference type="NCBI Taxonomy" id="2066070"/>
    <lineage>
        <taxon>Bacteria</taxon>
        <taxon>Pseudomonadati</taxon>
        <taxon>Pseudomonadota</taxon>
        <taxon>Alphaproteobacteria</taxon>
        <taxon>Hyphomicrobiales</taxon>
        <taxon>Phyllobacteriaceae</taxon>
        <taxon>Mesorhizobium</taxon>
    </lineage>
</organism>
<protein>
    <recommendedName>
        <fullName evidence="2">DUF4158 domain-containing protein</fullName>
    </recommendedName>
</protein>
<feature type="region of interest" description="Disordered" evidence="1">
    <location>
        <begin position="281"/>
        <end position="328"/>
    </location>
</feature>
<dbReference type="InterPro" id="IPR009843">
    <property type="entry name" value="DUF1403"/>
</dbReference>
<reference evidence="3 4" key="1">
    <citation type="journal article" date="2018" name="Mol. Plant Microbe Interact.">
        <title>Taxonomically Different Co-Microsymbionts of a Relict Legume, Oxytropis popoviana, Have Complementary Sets of Symbiotic Genes and Together Increase the Efficiency of Plant Nodulation.</title>
        <authorList>
            <person name="Safronova V."/>
            <person name="Belimov A."/>
            <person name="Sazanova A."/>
            <person name="Chirak E."/>
            <person name="Verkhozina A."/>
            <person name="Kuznetsova I."/>
            <person name="Andronov E."/>
            <person name="Puhalsky J."/>
            <person name="Tikhonovich I."/>
        </authorList>
    </citation>
    <scope>NUCLEOTIDE SEQUENCE [LARGE SCALE GENOMIC DNA]</scope>
    <source>
        <strain evidence="3 4">Opo-235</strain>
    </source>
</reference>
<dbReference type="Pfam" id="PF13700">
    <property type="entry name" value="DUF4158"/>
    <property type="match status" value="1"/>
</dbReference>